<accession>A0A2X0MBF9</accession>
<feature type="transmembrane region" description="Helical" evidence="2">
    <location>
        <begin position="206"/>
        <end position="225"/>
    </location>
</feature>
<evidence type="ECO:0000313" key="3">
    <source>
        <dbReference type="EMBL" id="SGY13995.1"/>
    </source>
</evidence>
<feature type="transmembrane region" description="Helical" evidence="2">
    <location>
        <begin position="102"/>
        <end position="122"/>
    </location>
</feature>
<dbReference type="EMBL" id="FQNC01000012">
    <property type="protein sequence ID" value="SGY13995.1"/>
    <property type="molecule type" value="Genomic_DNA"/>
</dbReference>
<feature type="region of interest" description="Disordered" evidence="1">
    <location>
        <begin position="325"/>
        <end position="374"/>
    </location>
</feature>
<gene>
    <name evidence="3" type="primary">BQ5605_C010g06022</name>
    <name evidence="3" type="ORF">BQ5605_C010G06022</name>
</gene>
<feature type="transmembrane region" description="Helical" evidence="2">
    <location>
        <begin position="166"/>
        <end position="186"/>
    </location>
</feature>
<keyword evidence="2" id="KW-0812">Transmembrane</keyword>
<evidence type="ECO:0000256" key="2">
    <source>
        <dbReference type="SAM" id="Phobius"/>
    </source>
</evidence>
<evidence type="ECO:0000256" key="1">
    <source>
        <dbReference type="SAM" id="MobiDB-lite"/>
    </source>
</evidence>
<dbReference type="AlphaFoldDB" id="A0A2X0MBF9"/>
<feature type="compositionally biased region" description="Basic and acidic residues" evidence="1">
    <location>
        <begin position="360"/>
        <end position="374"/>
    </location>
</feature>
<organism evidence="3 4">
    <name type="scientific">Microbotryum silenes-dioicae</name>
    <dbReference type="NCBI Taxonomy" id="796604"/>
    <lineage>
        <taxon>Eukaryota</taxon>
        <taxon>Fungi</taxon>
        <taxon>Dikarya</taxon>
        <taxon>Basidiomycota</taxon>
        <taxon>Pucciniomycotina</taxon>
        <taxon>Microbotryomycetes</taxon>
        <taxon>Microbotryales</taxon>
        <taxon>Microbotryaceae</taxon>
        <taxon>Microbotryum</taxon>
    </lineage>
</organism>
<protein>
    <submittedName>
        <fullName evidence="3">BQ5605_C010g06022 protein</fullName>
    </submittedName>
</protein>
<reference evidence="3 4" key="1">
    <citation type="submission" date="2016-11" db="EMBL/GenBank/DDBJ databases">
        <authorList>
            <person name="Jaros S."/>
            <person name="Januszkiewicz K."/>
            <person name="Wedrychowicz H."/>
        </authorList>
    </citation>
    <scope>NUCLEOTIDE SEQUENCE [LARGE SCALE GENOMIC DNA]</scope>
</reference>
<keyword evidence="2" id="KW-0472">Membrane</keyword>
<dbReference type="Proteomes" id="UP000249464">
    <property type="component" value="Unassembled WGS sequence"/>
</dbReference>
<feature type="transmembrane region" description="Helical" evidence="2">
    <location>
        <begin position="67"/>
        <end position="96"/>
    </location>
</feature>
<name>A0A2X0MBF9_9BASI</name>
<keyword evidence="2" id="KW-1133">Transmembrane helix</keyword>
<feature type="transmembrane region" description="Helical" evidence="2">
    <location>
        <begin position="34"/>
        <end position="55"/>
    </location>
</feature>
<proteinExistence type="predicted"/>
<keyword evidence="4" id="KW-1185">Reference proteome</keyword>
<sequence length="374" mass="40450">MSFTGSVWDGSSSPVLSRVYSAHSFLNNNKPHPASPFTLFAIIHAVRIACAYRGVARAGGWDHRIGLFQAFTVPLVLILGGTTITSILMGAVPGWLISPIPVATYGLIPLIASESGLVSFLLSTPRLPRDLLFSTVDGFSRVVGMTTLGVDTVLAHPNPALRNSPWAMVLVATIAGGGGGMLIPAMKMFHADWGFDATPAWVRDGPGVDIWGATVIGYVYALVFLQAEHVEKPLTALVFALHDHSTLIDAHPFFRLLPKYLLTIFPFGSNWFHLPKSYYVNPSPVPLLPNHEAKIFCSVLLSLMLCTRTLWPYLQSNRKLTASSLNKKNKKVTPTSALTSSKAMAAVADKPSSSSSAVSVDEKNKQGLKERKTK</sequence>
<feature type="compositionally biased region" description="Low complexity" evidence="1">
    <location>
        <begin position="345"/>
        <end position="359"/>
    </location>
</feature>
<evidence type="ECO:0000313" key="4">
    <source>
        <dbReference type="Proteomes" id="UP000249464"/>
    </source>
</evidence>
<feature type="compositionally biased region" description="Polar residues" evidence="1">
    <location>
        <begin position="325"/>
        <end position="342"/>
    </location>
</feature>